<dbReference type="GO" id="GO:0008124">
    <property type="term" value="F:4-alpha-hydroxytetrahydrobiopterin dehydratase activity"/>
    <property type="evidence" value="ECO:0007669"/>
    <property type="project" value="UniProtKB-EC"/>
</dbReference>
<accession>A0ABY4SL52</accession>
<dbReference type="CDD" id="cd00914">
    <property type="entry name" value="PCD_DCoH_subfamily_b"/>
    <property type="match status" value="1"/>
</dbReference>
<dbReference type="Proteomes" id="UP001055429">
    <property type="component" value="Chromosome"/>
</dbReference>
<dbReference type="InterPro" id="IPR001533">
    <property type="entry name" value="Pterin_deHydtase"/>
</dbReference>
<sequence>MTDARLDLAEALAALPAWRADDGPREALVRRLVFADFNAAFGFMTRVALLADKMDHHPEWSNVYNRVDVLLTTHDADGVTRRDVEMARFIDQVAEAMGAGA</sequence>
<dbReference type="EC" id="4.2.1.96" evidence="4"/>
<organism evidence="5 6">
    <name type="scientific">Brevundimonas albigilva</name>
    <dbReference type="NCBI Taxonomy" id="1312364"/>
    <lineage>
        <taxon>Bacteria</taxon>
        <taxon>Pseudomonadati</taxon>
        <taxon>Pseudomonadota</taxon>
        <taxon>Alphaproteobacteria</taxon>
        <taxon>Caulobacterales</taxon>
        <taxon>Caulobacteraceae</taxon>
        <taxon>Brevundimonas</taxon>
    </lineage>
</organism>
<keyword evidence="6" id="KW-1185">Reference proteome</keyword>
<protein>
    <recommendedName>
        <fullName evidence="4">Putative pterin-4-alpha-carbinolamine dehydratase</fullName>
        <shortName evidence="4">PHS</shortName>
        <ecNumber evidence="4">4.2.1.96</ecNumber>
    </recommendedName>
    <alternativeName>
        <fullName evidence="4">4-alpha-hydroxy-tetrahydropterin dehydratase</fullName>
    </alternativeName>
    <alternativeName>
        <fullName evidence="4">Pterin carbinolamine dehydratase</fullName>
        <shortName evidence="4">PCD</shortName>
    </alternativeName>
</protein>
<reference evidence="5" key="1">
    <citation type="submission" date="2022-05" db="EMBL/GenBank/DDBJ databases">
        <title>Brevundimonas albigilva TT17 genome sequence.</title>
        <authorList>
            <person name="Lee K."/>
            <person name="Son H."/>
        </authorList>
    </citation>
    <scope>NUCLEOTIDE SEQUENCE</scope>
    <source>
        <strain evidence="5">TT17</strain>
    </source>
</reference>
<evidence type="ECO:0000313" key="5">
    <source>
        <dbReference type="EMBL" id="URI15452.1"/>
    </source>
</evidence>
<gene>
    <name evidence="5" type="ORF">M8231_00180</name>
</gene>
<proteinExistence type="inferred from homology"/>
<dbReference type="NCBIfam" id="NF002018">
    <property type="entry name" value="PRK00823.1-3"/>
    <property type="match status" value="1"/>
</dbReference>
<dbReference type="SUPFAM" id="SSF55248">
    <property type="entry name" value="PCD-like"/>
    <property type="match status" value="1"/>
</dbReference>
<dbReference type="HAMAP" id="MF_00434">
    <property type="entry name" value="Pterin_4_alpha"/>
    <property type="match status" value="1"/>
</dbReference>
<dbReference type="Pfam" id="PF01329">
    <property type="entry name" value="Pterin_4a"/>
    <property type="match status" value="1"/>
</dbReference>
<evidence type="ECO:0000256" key="2">
    <source>
        <dbReference type="ARBA" id="ARBA00006472"/>
    </source>
</evidence>
<keyword evidence="3 4" id="KW-0456">Lyase</keyword>
<evidence type="ECO:0000256" key="3">
    <source>
        <dbReference type="ARBA" id="ARBA00023239"/>
    </source>
</evidence>
<evidence type="ECO:0000256" key="1">
    <source>
        <dbReference type="ARBA" id="ARBA00001554"/>
    </source>
</evidence>
<evidence type="ECO:0000313" key="6">
    <source>
        <dbReference type="Proteomes" id="UP001055429"/>
    </source>
</evidence>
<dbReference type="NCBIfam" id="NF002020">
    <property type="entry name" value="PRK00823.1-5"/>
    <property type="match status" value="1"/>
</dbReference>
<name>A0ABY4SL52_9CAUL</name>
<dbReference type="InterPro" id="IPR036428">
    <property type="entry name" value="PCD_sf"/>
</dbReference>
<dbReference type="PANTHER" id="PTHR12599">
    <property type="entry name" value="PTERIN-4-ALPHA-CARBINOLAMINE DEHYDRATASE"/>
    <property type="match status" value="1"/>
</dbReference>
<evidence type="ECO:0000256" key="4">
    <source>
        <dbReference type="HAMAP-Rule" id="MF_00434"/>
    </source>
</evidence>
<dbReference type="PANTHER" id="PTHR12599:SF0">
    <property type="entry name" value="PTERIN-4-ALPHA-CARBINOLAMINE DEHYDRATASE"/>
    <property type="match status" value="1"/>
</dbReference>
<comment type="similarity">
    <text evidence="2 4">Belongs to the pterin-4-alpha-carbinolamine dehydratase family.</text>
</comment>
<dbReference type="EMBL" id="CP097649">
    <property type="protein sequence ID" value="URI15452.1"/>
    <property type="molecule type" value="Genomic_DNA"/>
</dbReference>
<comment type="catalytic activity">
    <reaction evidence="1 4">
        <text>(4aS,6R)-4a-hydroxy-L-erythro-5,6,7,8-tetrahydrobiopterin = (6R)-L-erythro-6,7-dihydrobiopterin + H2O</text>
        <dbReference type="Rhea" id="RHEA:11920"/>
        <dbReference type="ChEBI" id="CHEBI:15377"/>
        <dbReference type="ChEBI" id="CHEBI:15642"/>
        <dbReference type="ChEBI" id="CHEBI:43120"/>
        <dbReference type="EC" id="4.2.1.96"/>
    </reaction>
</comment>
<dbReference type="RefSeq" id="WP_249751703.1">
    <property type="nucleotide sequence ID" value="NZ_CP097298.1"/>
</dbReference>
<dbReference type="Gene3D" id="3.30.1360.20">
    <property type="entry name" value="Transcriptional coactivator/pterin dehydratase"/>
    <property type="match status" value="1"/>
</dbReference>